<reference evidence="1" key="2">
    <citation type="submission" date="2020-09" db="EMBL/GenBank/DDBJ databases">
        <authorList>
            <person name="Sun Q."/>
            <person name="Ohkuma M."/>
        </authorList>
    </citation>
    <scope>NUCLEOTIDE SEQUENCE</scope>
    <source>
        <strain evidence="1">JCM 4346</strain>
    </source>
</reference>
<dbReference type="AlphaFoldDB" id="A0A918KV81"/>
<comment type="caution">
    <text evidence="1">The sequence shown here is derived from an EMBL/GenBank/DDBJ whole genome shotgun (WGS) entry which is preliminary data.</text>
</comment>
<accession>A0A918KV81</accession>
<protein>
    <submittedName>
        <fullName evidence="1">Uncharacterized protein</fullName>
    </submittedName>
</protein>
<reference evidence="1" key="1">
    <citation type="journal article" date="2014" name="Int. J. Syst. Evol. Microbiol.">
        <title>Complete genome sequence of Corynebacterium casei LMG S-19264T (=DSM 44701T), isolated from a smear-ripened cheese.</title>
        <authorList>
            <consortium name="US DOE Joint Genome Institute (JGI-PGF)"/>
            <person name="Walter F."/>
            <person name="Albersmeier A."/>
            <person name="Kalinowski J."/>
            <person name="Ruckert C."/>
        </authorList>
    </citation>
    <scope>NUCLEOTIDE SEQUENCE</scope>
    <source>
        <strain evidence="1">JCM 4346</strain>
    </source>
</reference>
<gene>
    <name evidence="1" type="ORF">GCM10010251_58950</name>
</gene>
<evidence type="ECO:0000313" key="1">
    <source>
        <dbReference type="EMBL" id="GGR34926.1"/>
    </source>
</evidence>
<organism evidence="1 2">
    <name type="scientific">Streptomyces aurantiogriseus</name>
    <dbReference type="NCBI Taxonomy" id="66870"/>
    <lineage>
        <taxon>Bacteria</taxon>
        <taxon>Bacillati</taxon>
        <taxon>Actinomycetota</taxon>
        <taxon>Actinomycetes</taxon>
        <taxon>Kitasatosporales</taxon>
        <taxon>Streptomycetaceae</taxon>
        <taxon>Streptomyces</taxon>
    </lineage>
</organism>
<proteinExistence type="predicted"/>
<sequence>MPATAAIPAQRSLTYEDWRPPIVGVALLVPVGADSLAVADLRGMLMLPVGDVRIGHPLEEAAQQVLASREGLPLLRRVAVDRVQTRRRKVITHVLASAPMTRAAVDGLAYRDPRADVRVMSTLQFIDEVWPKARLRILVGLQALATGETVCIENGVVRAGIPVELMP</sequence>
<dbReference type="EMBL" id="BMSX01000015">
    <property type="protein sequence ID" value="GGR34926.1"/>
    <property type="molecule type" value="Genomic_DNA"/>
</dbReference>
<keyword evidence="2" id="KW-1185">Reference proteome</keyword>
<dbReference type="Proteomes" id="UP000658320">
    <property type="component" value="Unassembled WGS sequence"/>
</dbReference>
<name>A0A918KV81_9ACTN</name>
<evidence type="ECO:0000313" key="2">
    <source>
        <dbReference type="Proteomes" id="UP000658320"/>
    </source>
</evidence>